<evidence type="ECO:0000313" key="9">
    <source>
        <dbReference type="EMBL" id="EYE90839.1"/>
    </source>
</evidence>
<evidence type="ECO:0000256" key="1">
    <source>
        <dbReference type="ARBA" id="ARBA00004141"/>
    </source>
</evidence>
<reference evidence="10" key="1">
    <citation type="journal article" date="2014" name="Nat. Commun.">
        <title>Genomic adaptations of the halophilic Dead Sea filamentous fungus Eurotium rubrum.</title>
        <authorList>
            <person name="Kis-Papo T."/>
            <person name="Weig A.R."/>
            <person name="Riley R."/>
            <person name="Persoh D."/>
            <person name="Salamov A."/>
            <person name="Sun H."/>
            <person name="Lipzen A."/>
            <person name="Wasser S.P."/>
            <person name="Rambold G."/>
            <person name="Grigoriev I.V."/>
            <person name="Nevo E."/>
        </authorList>
    </citation>
    <scope>NUCLEOTIDE SEQUENCE [LARGE SCALE GENOMIC DNA]</scope>
    <source>
        <strain evidence="10">CBS 135680</strain>
    </source>
</reference>
<protein>
    <recommendedName>
        <fullName evidence="8">Rhodopsin domain-containing protein</fullName>
    </recommendedName>
</protein>
<dbReference type="InterPro" id="IPR049326">
    <property type="entry name" value="Rhodopsin_dom_fungi"/>
</dbReference>
<feature type="transmembrane region" description="Helical" evidence="7">
    <location>
        <begin position="45"/>
        <end position="66"/>
    </location>
</feature>
<feature type="transmembrane region" description="Helical" evidence="7">
    <location>
        <begin position="123"/>
        <end position="145"/>
    </location>
</feature>
<evidence type="ECO:0000256" key="7">
    <source>
        <dbReference type="SAM" id="Phobius"/>
    </source>
</evidence>
<evidence type="ECO:0000256" key="6">
    <source>
        <dbReference type="SAM" id="MobiDB-lite"/>
    </source>
</evidence>
<dbReference type="EMBL" id="KK088452">
    <property type="protein sequence ID" value="EYE90839.1"/>
    <property type="molecule type" value="Genomic_DNA"/>
</dbReference>
<feature type="transmembrane region" description="Helical" evidence="7">
    <location>
        <begin position="12"/>
        <end position="33"/>
    </location>
</feature>
<dbReference type="OrthoDB" id="4682787at2759"/>
<dbReference type="STRING" id="1388766.A0A017S2G7"/>
<gene>
    <name evidence="9" type="ORF">EURHEDRAFT_417020</name>
</gene>
<feature type="transmembrane region" description="Helical" evidence="7">
    <location>
        <begin position="86"/>
        <end position="111"/>
    </location>
</feature>
<feature type="domain" description="Rhodopsin" evidence="8">
    <location>
        <begin position="29"/>
        <end position="270"/>
    </location>
</feature>
<comment type="subcellular location">
    <subcellularLocation>
        <location evidence="1">Membrane</location>
        <topology evidence="1">Multi-pass membrane protein</topology>
    </subcellularLocation>
</comment>
<accession>A0A017S2G7</accession>
<dbReference type="AlphaFoldDB" id="A0A017S2G7"/>
<feature type="region of interest" description="Disordered" evidence="6">
    <location>
        <begin position="329"/>
        <end position="358"/>
    </location>
</feature>
<dbReference type="HOGENOM" id="CLU_028200_3_7_1"/>
<dbReference type="GO" id="GO:0016020">
    <property type="term" value="C:membrane"/>
    <property type="evidence" value="ECO:0007669"/>
    <property type="project" value="UniProtKB-SubCell"/>
</dbReference>
<dbReference type="PANTHER" id="PTHR33048:SF155">
    <property type="entry name" value="INTEGRAL MEMBRANE PROTEIN"/>
    <property type="match status" value="1"/>
</dbReference>
<dbReference type="Proteomes" id="UP000019804">
    <property type="component" value="Unassembled WGS sequence"/>
</dbReference>
<keyword evidence="3 7" id="KW-1133">Transmembrane helix</keyword>
<evidence type="ECO:0000259" key="8">
    <source>
        <dbReference type="Pfam" id="PF20684"/>
    </source>
</evidence>
<dbReference type="InterPro" id="IPR052337">
    <property type="entry name" value="SAT4-like"/>
</dbReference>
<name>A0A017S2G7_ASPRC</name>
<dbReference type="Pfam" id="PF20684">
    <property type="entry name" value="Fung_rhodopsin"/>
    <property type="match status" value="1"/>
</dbReference>
<dbReference type="GeneID" id="63698230"/>
<keyword evidence="2 7" id="KW-0812">Transmembrane</keyword>
<feature type="transmembrane region" description="Helical" evidence="7">
    <location>
        <begin position="174"/>
        <end position="194"/>
    </location>
</feature>
<keyword evidence="10" id="KW-1185">Reference proteome</keyword>
<feature type="transmembrane region" description="Helical" evidence="7">
    <location>
        <begin position="206"/>
        <end position="224"/>
    </location>
</feature>
<evidence type="ECO:0000256" key="4">
    <source>
        <dbReference type="ARBA" id="ARBA00023136"/>
    </source>
</evidence>
<keyword evidence="4 7" id="KW-0472">Membrane</keyword>
<evidence type="ECO:0000256" key="2">
    <source>
        <dbReference type="ARBA" id="ARBA00022692"/>
    </source>
</evidence>
<sequence length="389" mass="43065">MSSLSIDKGPAVLTTLWSLTSVSLLFVLARLLVRLRILQKAGWDDILITFSIIMAYIYDAILTIAVESGYGRQQSNLTPEQLSNSIKFIMAGFAPGLLSIVVPKLAVVALLIRTMNPSPRQKWFLWGTVIGSGVLLMGCVVILYLQCRPASEIWEMSATEGSCWSMTILVDYSIVVGGIAAAVDAYLAIYPAVVIWKLHMGIKKKLGLSFALGLGTCACVMAVVKCTRIPTLYNMTNITNATTNLFIWTSIESNTIIIAACVPTIAPLIEITLGKRVLSTTERNSNRTESNRHITRPQQVYIHQNQKRARAWLSAINIEQSYHECSVQRGSSAGRSQEDLEGLTPTEDAFEDRNRSGSGIQRRDDVIIEYGRWPEGIWGKDRGVYMEKV</sequence>
<proteinExistence type="inferred from homology"/>
<dbReference type="PANTHER" id="PTHR33048">
    <property type="entry name" value="PTH11-LIKE INTEGRAL MEMBRANE PROTEIN (AFU_ORTHOLOGUE AFUA_5G11245)"/>
    <property type="match status" value="1"/>
</dbReference>
<organism evidence="9 10">
    <name type="scientific">Aspergillus ruber (strain CBS 135680)</name>
    <dbReference type="NCBI Taxonomy" id="1388766"/>
    <lineage>
        <taxon>Eukaryota</taxon>
        <taxon>Fungi</taxon>
        <taxon>Dikarya</taxon>
        <taxon>Ascomycota</taxon>
        <taxon>Pezizomycotina</taxon>
        <taxon>Eurotiomycetes</taxon>
        <taxon>Eurotiomycetidae</taxon>
        <taxon>Eurotiales</taxon>
        <taxon>Aspergillaceae</taxon>
        <taxon>Aspergillus</taxon>
        <taxon>Aspergillus subgen. Aspergillus</taxon>
    </lineage>
</organism>
<evidence type="ECO:0000313" key="10">
    <source>
        <dbReference type="Proteomes" id="UP000019804"/>
    </source>
</evidence>
<evidence type="ECO:0000256" key="3">
    <source>
        <dbReference type="ARBA" id="ARBA00022989"/>
    </source>
</evidence>
<dbReference type="RefSeq" id="XP_040634529.1">
    <property type="nucleotide sequence ID" value="XM_040783106.1"/>
</dbReference>
<comment type="similarity">
    <text evidence="5">Belongs to the SAT4 family.</text>
</comment>
<evidence type="ECO:0000256" key="5">
    <source>
        <dbReference type="ARBA" id="ARBA00038359"/>
    </source>
</evidence>